<evidence type="ECO:0000256" key="1">
    <source>
        <dbReference type="SAM" id="MobiDB-lite"/>
    </source>
</evidence>
<sequence>MTKKLIAKTPIGYAGHLLSPGDSIREHIHDQTFIALLLEKGHAMEVEVETAAPAPAEAQEQPEEEAPPADKQPEEAPTAETPERKPEAPPTGRKRGK</sequence>
<accession>A0ABM9G957</accession>
<organism evidence="2 3">
    <name type="scientific">Paenibacillus melissococcoides</name>
    <dbReference type="NCBI Taxonomy" id="2912268"/>
    <lineage>
        <taxon>Bacteria</taxon>
        <taxon>Bacillati</taxon>
        <taxon>Bacillota</taxon>
        <taxon>Bacilli</taxon>
        <taxon>Bacillales</taxon>
        <taxon>Paenibacillaceae</taxon>
        <taxon>Paenibacillus</taxon>
    </lineage>
</organism>
<protein>
    <submittedName>
        <fullName evidence="2">Uncharacterized protein</fullName>
    </submittedName>
</protein>
<feature type="region of interest" description="Disordered" evidence="1">
    <location>
        <begin position="47"/>
        <end position="97"/>
    </location>
</feature>
<evidence type="ECO:0000313" key="2">
    <source>
        <dbReference type="EMBL" id="CAH8248529.1"/>
    </source>
</evidence>
<dbReference type="EMBL" id="CALYLO010000012">
    <property type="protein sequence ID" value="CAH8248529.1"/>
    <property type="molecule type" value="Genomic_DNA"/>
</dbReference>
<proteinExistence type="predicted"/>
<dbReference type="RefSeq" id="WP_213431590.1">
    <property type="nucleotide sequence ID" value="NZ_AP031286.1"/>
</dbReference>
<reference evidence="2" key="1">
    <citation type="submission" date="2022-06" db="EMBL/GenBank/DDBJ databases">
        <authorList>
            <person name="Dietemann V."/>
            <person name="Ory F."/>
            <person name="Dainat B."/>
            <person name="Oberhansli S."/>
        </authorList>
    </citation>
    <scope>NUCLEOTIDE SEQUENCE</scope>
    <source>
        <strain evidence="2">Ena-SAMPLE-TAB-26-04-2022-14:26:32:270-5432</strain>
    </source>
</reference>
<evidence type="ECO:0000313" key="3">
    <source>
        <dbReference type="Proteomes" id="UP001154322"/>
    </source>
</evidence>
<comment type="caution">
    <text evidence="2">The sequence shown here is derived from an EMBL/GenBank/DDBJ whole genome shotgun (WGS) entry which is preliminary data.</text>
</comment>
<keyword evidence="3" id="KW-1185">Reference proteome</keyword>
<dbReference type="Proteomes" id="UP001154322">
    <property type="component" value="Unassembled WGS sequence"/>
</dbReference>
<gene>
    <name evidence="2" type="ORF">WJ0W_005711</name>
</gene>
<name>A0ABM9G957_9BACL</name>